<dbReference type="InterPro" id="IPR001680">
    <property type="entry name" value="WD40_rpt"/>
</dbReference>
<dbReference type="PROSITE" id="PS50294">
    <property type="entry name" value="WD_REPEATS_REGION"/>
    <property type="match status" value="1"/>
</dbReference>
<feature type="repeat" description="WD" evidence="3">
    <location>
        <begin position="21"/>
        <end position="62"/>
    </location>
</feature>
<dbReference type="GeneID" id="31366712"/>
<dbReference type="RefSeq" id="XP_020427304.1">
    <property type="nucleotide sequence ID" value="XM_020582001.1"/>
</dbReference>
<feature type="repeat" description="WD" evidence="3">
    <location>
        <begin position="60"/>
        <end position="83"/>
    </location>
</feature>
<keyword evidence="5" id="KW-1185">Reference proteome</keyword>
<dbReference type="InterPro" id="IPR015943">
    <property type="entry name" value="WD40/YVTN_repeat-like_dom_sf"/>
</dbReference>
<evidence type="ECO:0000256" key="2">
    <source>
        <dbReference type="ARBA" id="ARBA00022737"/>
    </source>
</evidence>
<dbReference type="InParanoid" id="D3BTY4"/>
<evidence type="ECO:0000313" key="4">
    <source>
        <dbReference type="EMBL" id="EFA75170.1"/>
    </source>
</evidence>
<dbReference type="PROSITE" id="PS50082">
    <property type="entry name" value="WD_REPEATS_2"/>
    <property type="match status" value="2"/>
</dbReference>
<dbReference type="SMART" id="SM00320">
    <property type="entry name" value="WD40"/>
    <property type="match status" value="2"/>
</dbReference>
<keyword evidence="1 3" id="KW-0853">WD repeat</keyword>
<protein>
    <submittedName>
        <fullName evidence="4">Uncharacterized protein</fullName>
    </submittedName>
</protein>
<evidence type="ECO:0000256" key="3">
    <source>
        <dbReference type="PROSITE-ProRule" id="PRU00221"/>
    </source>
</evidence>
<organism evidence="4 5">
    <name type="scientific">Heterostelium pallidum (strain ATCC 26659 / Pp 5 / PN500)</name>
    <name type="common">Cellular slime mold</name>
    <name type="synonym">Polysphondylium pallidum</name>
    <dbReference type="NCBI Taxonomy" id="670386"/>
    <lineage>
        <taxon>Eukaryota</taxon>
        <taxon>Amoebozoa</taxon>
        <taxon>Evosea</taxon>
        <taxon>Eumycetozoa</taxon>
        <taxon>Dictyostelia</taxon>
        <taxon>Acytosteliales</taxon>
        <taxon>Acytosteliaceae</taxon>
        <taxon>Heterostelium</taxon>
    </lineage>
</organism>
<dbReference type="Gene3D" id="2.130.10.10">
    <property type="entry name" value="YVTN repeat-like/Quinoprotein amine dehydrogenase"/>
    <property type="match status" value="1"/>
</dbReference>
<dbReference type="PRINTS" id="PR00320">
    <property type="entry name" value="GPROTEINBRPT"/>
</dbReference>
<dbReference type="PANTHER" id="PTHR10971">
    <property type="entry name" value="MRNA EXPORT FACTOR AND BUB3"/>
    <property type="match status" value="1"/>
</dbReference>
<sequence>MINFEFWQVTDDQPQAALKSMINFDAPILCTDWSPDCSKIYAGGTDNKVKVWDIQPEMKLMVTGSWDKTLRYWDLRSPKEPVISVNLPERVYGLDVHCTMMAVATADHKIRVYNLDIQNIEYTSMDSPLKHQTRSIACFKDLSGFAVGSIEGRVAIEYIDDKKSQSFLFRCHREPTPGSTVDNVQCQ</sequence>
<accession>D3BTY4</accession>
<comment type="caution">
    <text evidence="4">The sequence shown here is derived from an EMBL/GenBank/DDBJ whole genome shotgun (WGS) entry which is preliminary data.</text>
</comment>
<dbReference type="EMBL" id="ADBJ01000056">
    <property type="protein sequence ID" value="EFA75170.1"/>
    <property type="molecule type" value="Genomic_DNA"/>
</dbReference>
<dbReference type="InterPro" id="IPR020472">
    <property type="entry name" value="WD40_PAC1"/>
</dbReference>
<evidence type="ECO:0000256" key="1">
    <source>
        <dbReference type="ARBA" id="ARBA00022574"/>
    </source>
</evidence>
<dbReference type="Proteomes" id="UP000001396">
    <property type="component" value="Unassembled WGS sequence"/>
</dbReference>
<gene>
    <name evidence="4" type="ORF">PPL_11244</name>
</gene>
<dbReference type="SUPFAM" id="SSF50978">
    <property type="entry name" value="WD40 repeat-like"/>
    <property type="match status" value="1"/>
</dbReference>
<dbReference type="InterPro" id="IPR036322">
    <property type="entry name" value="WD40_repeat_dom_sf"/>
</dbReference>
<reference evidence="4 5" key="1">
    <citation type="journal article" date="2011" name="Genome Res.">
        <title>Phylogeny-wide analysis of social amoeba genomes highlights ancient origins for complex intercellular communication.</title>
        <authorList>
            <person name="Heidel A.J."/>
            <person name="Lawal H.M."/>
            <person name="Felder M."/>
            <person name="Schilde C."/>
            <person name="Helps N.R."/>
            <person name="Tunggal B."/>
            <person name="Rivero F."/>
            <person name="John U."/>
            <person name="Schleicher M."/>
            <person name="Eichinger L."/>
            <person name="Platzer M."/>
            <person name="Noegel A.A."/>
            <person name="Schaap P."/>
            <person name="Gloeckner G."/>
        </authorList>
    </citation>
    <scope>NUCLEOTIDE SEQUENCE [LARGE SCALE GENOMIC DNA]</scope>
    <source>
        <strain evidence="5">ATCC 26659 / Pp 5 / PN500</strain>
    </source>
</reference>
<dbReference type="InterPro" id="IPR019775">
    <property type="entry name" value="WD40_repeat_CS"/>
</dbReference>
<evidence type="ECO:0000313" key="5">
    <source>
        <dbReference type="Proteomes" id="UP000001396"/>
    </source>
</evidence>
<proteinExistence type="predicted"/>
<dbReference type="PROSITE" id="PS00678">
    <property type="entry name" value="WD_REPEATS_1"/>
    <property type="match status" value="1"/>
</dbReference>
<dbReference type="Pfam" id="PF00400">
    <property type="entry name" value="WD40"/>
    <property type="match status" value="2"/>
</dbReference>
<name>D3BTY4_HETP5</name>
<dbReference type="AlphaFoldDB" id="D3BTY4"/>
<keyword evidence="2" id="KW-0677">Repeat</keyword>
<dbReference type="STRING" id="670386.D3BTY4"/>